<sequence>MLWFVAALTLLVGSLALTAKTDSQLSRGFMDKVRAEAAADGAVQLILATSPVEGQQLYQREYRIGALPVKVRAVPVSALISIYDADEVLLNALFEVGAGLDSARAAELTQSVVQWRTQTVDEEQAQRRRVSIQVLEDVLAVPGVTREVFDAIQPFIRPRAGRGGALDITHAPAEVLHVLAAGQQVDLESALEARSTQQPDTLSAVKLSPQPLRVDARVKMASGFVYERSVWVTPGGGATGWQITRRYPVRAVPQLTFDRSDNYGDI</sequence>
<accession>A0ABT8TMF8</accession>
<proteinExistence type="predicted"/>
<gene>
    <name evidence="2" type="ORF">QWI16_15455</name>
</gene>
<evidence type="ECO:0000313" key="2">
    <source>
        <dbReference type="EMBL" id="MDO3383577.1"/>
    </source>
</evidence>
<evidence type="ECO:0000313" key="3">
    <source>
        <dbReference type="Proteomes" id="UP001168380"/>
    </source>
</evidence>
<keyword evidence="3" id="KW-1185">Reference proteome</keyword>
<reference evidence="2" key="1">
    <citation type="submission" date="2023-07" db="EMBL/GenBank/DDBJ databases">
        <title>Gilvimarinus algae sp. nov., isolated from the surface of Kelp.</title>
        <authorList>
            <person name="Sun Y.Y."/>
            <person name="Gong Y."/>
            <person name="Du Z.J."/>
        </authorList>
    </citation>
    <scope>NUCLEOTIDE SEQUENCE</scope>
    <source>
        <strain evidence="2">SDUM040014</strain>
    </source>
</reference>
<dbReference type="Proteomes" id="UP001168380">
    <property type="component" value="Unassembled WGS sequence"/>
</dbReference>
<evidence type="ECO:0000256" key="1">
    <source>
        <dbReference type="SAM" id="SignalP"/>
    </source>
</evidence>
<feature type="chain" id="PRO_5046352158" evidence="1">
    <location>
        <begin position="20"/>
        <end position="266"/>
    </location>
</feature>
<name>A0ABT8TMF8_9GAMM</name>
<dbReference type="EMBL" id="JAULRT010000062">
    <property type="protein sequence ID" value="MDO3383577.1"/>
    <property type="molecule type" value="Genomic_DNA"/>
</dbReference>
<feature type="signal peptide" evidence="1">
    <location>
        <begin position="1"/>
        <end position="19"/>
    </location>
</feature>
<protein>
    <submittedName>
        <fullName evidence="2">Type II secretion system protein GspK</fullName>
    </submittedName>
</protein>
<organism evidence="2 3">
    <name type="scientific">Gilvimarinus algae</name>
    <dbReference type="NCBI Taxonomy" id="3058037"/>
    <lineage>
        <taxon>Bacteria</taxon>
        <taxon>Pseudomonadati</taxon>
        <taxon>Pseudomonadota</taxon>
        <taxon>Gammaproteobacteria</taxon>
        <taxon>Cellvibrionales</taxon>
        <taxon>Cellvibrionaceae</taxon>
        <taxon>Gilvimarinus</taxon>
    </lineage>
</organism>
<keyword evidence="1" id="KW-0732">Signal</keyword>
<comment type="caution">
    <text evidence="2">The sequence shown here is derived from an EMBL/GenBank/DDBJ whole genome shotgun (WGS) entry which is preliminary data.</text>
</comment>
<dbReference type="RefSeq" id="WP_302714432.1">
    <property type="nucleotide sequence ID" value="NZ_JAULRT010000062.1"/>
</dbReference>